<dbReference type="STRING" id="1330018.A0A167SD78"/>
<keyword evidence="3" id="KW-1185">Reference proteome</keyword>
<evidence type="ECO:0000256" key="1">
    <source>
        <dbReference type="SAM" id="MobiDB-lite"/>
    </source>
</evidence>
<evidence type="ECO:0000313" key="3">
    <source>
        <dbReference type="Proteomes" id="UP000076738"/>
    </source>
</evidence>
<feature type="region of interest" description="Disordered" evidence="1">
    <location>
        <begin position="216"/>
        <end position="240"/>
    </location>
</feature>
<organism evidence="2 3">
    <name type="scientific">Calocera viscosa (strain TUFC12733)</name>
    <dbReference type="NCBI Taxonomy" id="1330018"/>
    <lineage>
        <taxon>Eukaryota</taxon>
        <taxon>Fungi</taxon>
        <taxon>Dikarya</taxon>
        <taxon>Basidiomycota</taxon>
        <taxon>Agaricomycotina</taxon>
        <taxon>Dacrymycetes</taxon>
        <taxon>Dacrymycetales</taxon>
        <taxon>Dacrymycetaceae</taxon>
        <taxon>Calocera</taxon>
    </lineage>
</organism>
<accession>A0A167SD78</accession>
<sequence>MCIGLTNYSRRVTAVEIIIPSNYTFAPRAMLAVSDRNVAEVEGVGLCDEEWMHGHASPERALDEVTRGEQESVDLVSGQHNNITPVSRLWGGAAADTSTVTSAASARSADAANLVSHQHNNITPVSRLWGGAAADTSTVTSAASARSADAANLVSRQHNNITPVSRLWGGTAADTSTVTPAASAHSADATNLISGQHNNITHVSALRLRESTAASLRGRSATDTAISPEPSIYSSVDSQPITPPPNSAILTHTPDIDLFPEDIAPGDPVPPPYPDMLPPLYSPPRPKKKKIRVKYVYDKEALTQDAKKAAAQQHAVEKQAIQIRQVAHHPRSITLMMYTDLGDYKPPVPWYASGYGSNTDPEITGLCWGPTGRWCYVGTEGSIMEWSVAREQRTWWDDVEFA</sequence>
<dbReference type="EMBL" id="KV417266">
    <property type="protein sequence ID" value="KZP01806.1"/>
    <property type="molecule type" value="Genomic_DNA"/>
</dbReference>
<proteinExistence type="predicted"/>
<dbReference type="OrthoDB" id="64353at2759"/>
<dbReference type="AlphaFoldDB" id="A0A167SD78"/>
<evidence type="ECO:0000313" key="2">
    <source>
        <dbReference type="EMBL" id="KZP01806.1"/>
    </source>
</evidence>
<gene>
    <name evidence="2" type="ORF">CALVIDRAFT_524116</name>
</gene>
<protein>
    <submittedName>
        <fullName evidence="2">Uncharacterized protein</fullName>
    </submittedName>
</protein>
<name>A0A167SD78_CALVF</name>
<dbReference type="Proteomes" id="UP000076738">
    <property type="component" value="Unassembled WGS sequence"/>
</dbReference>
<reference evidence="2 3" key="1">
    <citation type="journal article" date="2016" name="Mol. Biol. Evol.">
        <title>Comparative Genomics of Early-Diverging Mushroom-Forming Fungi Provides Insights into the Origins of Lignocellulose Decay Capabilities.</title>
        <authorList>
            <person name="Nagy L.G."/>
            <person name="Riley R."/>
            <person name="Tritt A."/>
            <person name="Adam C."/>
            <person name="Daum C."/>
            <person name="Floudas D."/>
            <person name="Sun H."/>
            <person name="Yadav J.S."/>
            <person name="Pangilinan J."/>
            <person name="Larsson K.H."/>
            <person name="Matsuura K."/>
            <person name="Barry K."/>
            <person name="Labutti K."/>
            <person name="Kuo R."/>
            <person name="Ohm R.A."/>
            <person name="Bhattacharya S.S."/>
            <person name="Shirouzu T."/>
            <person name="Yoshinaga Y."/>
            <person name="Martin F.M."/>
            <person name="Grigoriev I.V."/>
            <person name="Hibbett D.S."/>
        </authorList>
    </citation>
    <scope>NUCLEOTIDE SEQUENCE [LARGE SCALE GENOMIC DNA]</scope>
    <source>
        <strain evidence="2 3">TUFC12733</strain>
    </source>
</reference>